<keyword evidence="2" id="KW-1133">Transmembrane helix</keyword>
<comment type="caution">
    <text evidence="3">The sequence shown here is derived from an EMBL/GenBank/DDBJ whole genome shotgun (WGS) entry which is preliminary data.</text>
</comment>
<evidence type="ECO:0000313" key="3">
    <source>
        <dbReference type="EMBL" id="MCD7471183.1"/>
    </source>
</evidence>
<keyword evidence="2" id="KW-0812">Transmembrane</keyword>
<evidence type="ECO:0000313" key="4">
    <source>
        <dbReference type="Proteomes" id="UP000823775"/>
    </source>
</evidence>
<evidence type="ECO:0000256" key="2">
    <source>
        <dbReference type="SAM" id="Phobius"/>
    </source>
</evidence>
<accession>A0ABS8TK18</accession>
<proteinExistence type="predicted"/>
<evidence type="ECO:0000256" key="1">
    <source>
        <dbReference type="SAM" id="MobiDB-lite"/>
    </source>
</evidence>
<sequence length="140" mass="15218">MSQKVRGCMLGFDVPFNPLRVKGAHGRGRKERKTDLENDSNGLGGDGAGLAVMQELLGGFPRLPQGANPLWRSTSCNSMSAVARHISLQRNSLSRTQKGIFVPLVIIDLPLPPLLYIIITTISHFIINSHVNMATSPDTN</sequence>
<feature type="transmembrane region" description="Helical" evidence="2">
    <location>
        <begin position="100"/>
        <end position="127"/>
    </location>
</feature>
<feature type="region of interest" description="Disordered" evidence="1">
    <location>
        <begin position="23"/>
        <end position="43"/>
    </location>
</feature>
<keyword evidence="2" id="KW-0472">Membrane</keyword>
<dbReference type="Proteomes" id="UP000823775">
    <property type="component" value="Unassembled WGS sequence"/>
</dbReference>
<name>A0ABS8TK18_DATST</name>
<gene>
    <name evidence="3" type="ORF">HAX54_011498</name>
</gene>
<organism evidence="3 4">
    <name type="scientific">Datura stramonium</name>
    <name type="common">Jimsonweed</name>
    <name type="synonym">Common thornapple</name>
    <dbReference type="NCBI Taxonomy" id="4076"/>
    <lineage>
        <taxon>Eukaryota</taxon>
        <taxon>Viridiplantae</taxon>
        <taxon>Streptophyta</taxon>
        <taxon>Embryophyta</taxon>
        <taxon>Tracheophyta</taxon>
        <taxon>Spermatophyta</taxon>
        <taxon>Magnoliopsida</taxon>
        <taxon>eudicotyledons</taxon>
        <taxon>Gunneridae</taxon>
        <taxon>Pentapetalae</taxon>
        <taxon>asterids</taxon>
        <taxon>lamiids</taxon>
        <taxon>Solanales</taxon>
        <taxon>Solanaceae</taxon>
        <taxon>Solanoideae</taxon>
        <taxon>Datureae</taxon>
        <taxon>Datura</taxon>
    </lineage>
</organism>
<reference evidence="3 4" key="1">
    <citation type="journal article" date="2021" name="BMC Genomics">
        <title>Datura genome reveals duplications of psychoactive alkaloid biosynthetic genes and high mutation rate following tissue culture.</title>
        <authorList>
            <person name="Rajewski A."/>
            <person name="Carter-House D."/>
            <person name="Stajich J."/>
            <person name="Litt A."/>
        </authorList>
    </citation>
    <scope>NUCLEOTIDE SEQUENCE [LARGE SCALE GENOMIC DNA]</scope>
    <source>
        <strain evidence="3">AR-01</strain>
    </source>
</reference>
<keyword evidence="4" id="KW-1185">Reference proteome</keyword>
<dbReference type="EMBL" id="JACEIK010001655">
    <property type="protein sequence ID" value="MCD7471183.1"/>
    <property type="molecule type" value="Genomic_DNA"/>
</dbReference>
<protein>
    <submittedName>
        <fullName evidence="3">Uncharacterized protein</fullName>
    </submittedName>
</protein>